<dbReference type="Proteomes" id="UP001210678">
    <property type="component" value="Unassembled WGS sequence"/>
</dbReference>
<dbReference type="GO" id="GO:0008233">
    <property type="term" value="F:peptidase activity"/>
    <property type="evidence" value="ECO:0007669"/>
    <property type="project" value="UniProtKB-KW"/>
</dbReference>
<dbReference type="PANTHER" id="PTHR38037:SF2">
    <property type="entry name" value="ATP-DEPENDENT ZINC PROTEASE DOMAIN-CONTAINING PROTEIN-RELATED"/>
    <property type="match status" value="1"/>
</dbReference>
<reference evidence="4 5" key="1">
    <citation type="submission" date="2023-01" db="EMBL/GenBank/DDBJ databases">
        <title>Vibrio sp. KJ40-1 sp.nov, isolated from marine algae.</title>
        <authorList>
            <person name="Butt M."/>
            <person name="Kim J.M.J."/>
            <person name="Jeon C.O.C."/>
        </authorList>
    </citation>
    <scope>NUCLEOTIDE SEQUENCE [LARGE SCALE GENOMIC DNA]</scope>
    <source>
        <strain evidence="4 5">KJ40-1</strain>
    </source>
</reference>
<dbReference type="SUPFAM" id="SSF50630">
    <property type="entry name" value="Acid proteases"/>
    <property type="match status" value="1"/>
</dbReference>
<organism evidence="4 5">
    <name type="scientific">Vibrio algarum</name>
    <dbReference type="NCBI Taxonomy" id="3020714"/>
    <lineage>
        <taxon>Bacteria</taxon>
        <taxon>Pseudomonadati</taxon>
        <taxon>Pseudomonadota</taxon>
        <taxon>Gammaproteobacteria</taxon>
        <taxon>Vibrionales</taxon>
        <taxon>Vibrionaceae</taxon>
        <taxon>Vibrio</taxon>
    </lineage>
</organism>
<sequence length="253" mass="28268">MLKLAFSLIAISLLAGCASTSSEKQNQETLNAIKESESKIANEIETIKLGLSNQSDYIASLESEVLGLQNKITKLAPQKQISTSVTEVSSEEKYHETQASNQENPPYDHLVILGAIENVQLENIEQPYSARIDTGSTTSSINAVDIEEFERDGKKWVRFNLNEPDAENAGKIWIEAPVVRFANIRQSNSDTLEKRAVIELWVKIGEIHEKSQFTLANRSQMSHPVLLGREFIQDIALVDVSKTFLLSKPRKNI</sequence>
<keyword evidence="2" id="KW-0732">Signal</keyword>
<dbReference type="RefSeq" id="WP_272136688.1">
    <property type="nucleotide sequence ID" value="NZ_JAQLOI010000001.1"/>
</dbReference>
<feature type="domain" description="Retropepsin-like aspartic endopeptidase" evidence="3">
    <location>
        <begin position="112"/>
        <end position="248"/>
    </location>
</feature>
<keyword evidence="4" id="KW-0645">Protease</keyword>
<evidence type="ECO:0000313" key="5">
    <source>
        <dbReference type="Proteomes" id="UP001210678"/>
    </source>
</evidence>
<dbReference type="EMBL" id="JAQLOI010000001">
    <property type="protein sequence ID" value="MDB1124321.1"/>
    <property type="molecule type" value="Genomic_DNA"/>
</dbReference>
<evidence type="ECO:0000256" key="1">
    <source>
        <dbReference type="SAM" id="MobiDB-lite"/>
    </source>
</evidence>
<dbReference type="Pfam" id="PF05618">
    <property type="entry name" value="Zn_protease"/>
    <property type="match status" value="1"/>
</dbReference>
<dbReference type="PANTHER" id="PTHR38037">
    <property type="entry name" value="ZN_PROTEASE DOMAIN-CONTAINING PROTEIN"/>
    <property type="match status" value="1"/>
</dbReference>
<name>A0ABT4YS03_9VIBR</name>
<protein>
    <submittedName>
        <fullName evidence="4">ATP-dependent zinc protease</fullName>
    </submittedName>
</protein>
<accession>A0ABT4YS03</accession>
<feature type="region of interest" description="Disordered" evidence="1">
    <location>
        <begin position="85"/>
        <end position="105"/>
    </location>
</feature>
<evidence type="ECO:0000259" key="3">
    <source>
        <dbReference type="Pfam" id="PF05618"/>
    </source>
</evidence>
<feature type="signal peptide" evidence="2">
    <location>
        <begin position="1"/>
        <end position="17"/>
    </location>
</feature>
<keyword evidence="4" id="KW-0378">Hydrolase</keyword>
<gene>
    <name evidence="4" type="ORF">PGX00_11910</name>
</gene>
<dbReference type="PROSITE" id="PS51257">
    <property type="entry name" value="PROKAR_LIPOPROTEIN"/>
    <property type="match status" value="1"/>
</dbReference>
<dbReference type="GO" id="GO:0006508">
    <property type="term" value="P:proteolysis"/>
    <property type="evidence" value="ECO:0007669"/>
    <property type="project" value="UniProtKB-KW"/>
</dbReference>
<feature type="chain" id="PRO_5045801417" evidence="2">
    <location>
        <begin position="18"/>
        <end position="253"/>
    </location>
</feature>
<keyword evidence="5" id="KW-1185">Reference proteome</keyword>
<evidence type="ECO:0000313" key="4">
    <source>
        <dbReference type="EMBL" id="MDB1124321.1"/>
    </source>
</evidence>
<evidence type="ECO:0000256" key="2">
    <source>
        <dbReference type="SAM" id="SignalP"/>
    </source>
</evidence>
<proteinExistence type="predicted"/>
<comment type="caution">
    <text evidence="4">The sequence shown here is derived from an EMBL/GenBank/DDBJ whole genome shotgun (WGS) entry which is preliminary data.</text>
</comment>
<dbReference type="InterPro" id="IPR008503">
    <property type="entry name" value="Asp_endopeptidase"/>
</dbReference>
<dbReference type="InterPro" id="IPR021109">
    <property type="entry name" value="Peptidase_aspartic_dom_sf"/>
</dbReference>
<dbReference type="Gene3D" id="2.40.70.10">
    <property type="entry name" value="Acid Proteases"/>
    <property type="match status" value="1"/>
</dbReference>